<accession>A0A8S9K123</accession>
<reference evidence="1" key="1">
    <citation type="submission" date="2019-12" db="EMBL/GenBank/DDBJ databases">
        <title>Genome sequencing and annotation of Brassica cretica.</title>
        <authorList>
            <person name="Studholme D.J."/>
            <person name="Sarris P.F."/>
        </authorList>
    </citation>
    <scope>NUCLEOTIDE SEQUENCE</scope>
    <source>
        <strain evidence="1">PFS-102/07</strain>
        <tissue evidence="1">Leaf</tissue>
    </source>
</reference>
<dbReference type="EMBL" id="QGKY02000190">
    <property type="protein sequence ID" value="KAF2587881.1"/>
    <property type="molecule type" value="Genomic_DNA"/>
</dbReference>
<comment type="caution">
    <text evidence="1">The sequence shown here is derived from an EMBL/GenBank/DDBJ whole genome shotgun (WGS) entry which is preliminary data.</text>
</comment>
<protein>
    <submittedName>
        <fullName evidence="1">Uncharacterized protein</fullName>
    </submittedName>
</protein>
<dbReference type="AlphaFoldDB" id="A0A8S9K123"/>
<organism evidence="1">
    <name type="scientific">Brassica cretica</name>
    <name type="common">Mustard</name>
    <dbReference type="NCBI Taxonomy" id="69181"/>
    <lineage>
        <taxon>Eukaryota</taxon>
        <taxon>Viridiplantae</taxon>
        <taxon>Streptophyta</taxon>
        <taxon>Embryophyta</taxon>
        <taxon>Tracheophyta</taxon>
        <taxon>Spermatophyta</taxon>
        <taxon>Magnoliopsida</taxon>
        <taxon>eudicotyledons</taxon>
        <taxon>Gunneridae</taxon>
        <taxon>Pentapetalae</taxon>
        <taxon>rosids</taxon>
        <taxon>malvids</taxon>
        <taxon>Brassicales</taxon>
        <taxon>Brassicaceae</taxon>
        <taxon>Brassiceae</taxon>
        <taxon>Brassica</taxon>
    </lineage>
</organism>
<name>A0A8S9K123_BRACR</name>
<proteinExistence type="predicted"/>
<gene>
    <name evidence="1" type="ORF">F2Q70_00038880</name>
</gene>
<sequence length="184" mass="20548">MSSSEDICEVFEYKEEDRGKMEYFREAIKSVEDRKGKSKTASWRVYKDIEGGGTRRHDNFYSEQKNLEHLGNFPFLLSSYDSTRFSSLRYLGPLGNLGFPIFPNLNGNRQCKFRFPHAPPPGLSSEVAKSSLLPRSFVAPRGRTALVLAVTVSSCLAREPMSFSSSSGFFLKVVNISSNAAVLA</sequence>
<evidence type="ECO:0000313" key="1">
    <source>
        <dbReference type="EMBL" id="KAF2587881.1"/>
    </source>
</evidence>